<dbReference type="SUPFAM" id="SSF56784">
    <property type="entry name" value="HAD-like"/>
    <property type="match status" value="1"/>
</dbReference>
<keyword evidence="4" id="KW-0479">Metal-binding</keyword>
<dbReference type="Gene3D" id="3.40.50.1000">
    <property type="entry name" value="HAD superfamily/HAD-like"/>
    <property type="match status" value="1"/>
</dbReference>
<evidence type="ECO:0000256" key="8">
    <source>
        <dbReference type="ARBA" id="ARBA00022967"/>
    </source>
</evidence>
<dbReference type="SUPFAM" id="SSF81665">
    <property type="entry name" value="Calcium ATPase, transmembrane domain M"/>
    <property type="match status" value="1"/>
</dbReference>
<evidence type="ECO:0000256" key="2">
    <source>
        <dbReference type="ARBA" id="ARBA00008109"/>
    </source>
</evidence>
<feature type="transmembrane region" description="Helical" evidence="12">
    <location>
        <begin position="1042"/>
        <end position="1063"/>
    </location>
</feature>
<dbReference type="SUPFAM" id="SSF81653">
    <property type="entry name" value="Calcium ATPase, transduction domain A"/>
    <property type="match status" value="1"/>
</dbReference>
<keyword evidence="5 12" id="KW-0547">Nucleotide-binding</keyword>
<comment type="catalytic activity">
    <reaction evidence="11 12">
        <text>ATP + H2O + phospholipidSide 1 = ADP + phosphate + phospholipidSide 2.</text>
        <dbReference type="EC" id="7.6.2.1"/>
    </reaction>
</comment>
<dbReference type="Gene3D" id="3.40.1110.10">
    <property type="entry name" value="Calcium-transporting ATPase, cytoplasmic domain N"/>
    <property type="match status" value="1"/>
</dbReference>
<feature type="transmembrane region" description="Helical" evidence="12">
    <location>
        <begin position="1012"/>
        <end position="1030"/>
    </location>
</feature>
<dbReference type="SFLD" id="SFLDF00027">
    <property type="entry name" value="p-type_atpase"/>
    <property type="match status" value="1"/>
</dbReference>
<evidence type="ECO:0000256" key="7">
    <source>
        <dbReference type="ARBA" id="ARBA00022842"/>
    </source>
</evidence>
<feature type="transmembrane region" description="Helical" evidence="12">
    <location>
        <begin position="326"/>
        <end position="350"/>
    </location>
</feature>
<dbReference type="InterPro" id="IPR023298">
    <property type="entry name" value="ATPase_P-typ_TM_dom_sf"/>
</dbReference>
<dbReference type="InterPro" id="IPR001757">
    <property type="entry name" value="P_typ_ATPase"/>
</dbReference>
<dbReference type="InterPro" id="IPR036412">
    <property type="entry name" value="HAD-like_sf"/>
</dbReference>
<feature type="transmembrane region" description="Helical" evidence="12">
    <location>
        <begin position="923"/>
        <end position="943"/>
    </location>
</feature>
<feature type="compositionally biased region" description="Basic residues" evidence="13">
    <location>
        <begin position="1128"/>
        <end position="1140"/>
    </location>
</feature>
<dbReference type="CDD" id="cd02073">
    <property type="entry name" value="P-type_ATPase_APLT_Dnf-like"/>
    <property type="match status" value="1"/>
</dbReference>
<dbReference type="Pfam" id="PF16212">
    <property type="entry name" value="PhoLip_ATPase_C"/>
    <property type="match status" value="1"/>
</dbReference>
<keyword evidence="3 12" id="KW-0812">Transmembrane</keyword>
<dbReference type="InterPro" id="IPR023299">
    <property type="entry name" value="ATPase_P-typ_cyto_dom_N"/>
</dbReference>
<dbReference type="PROSITE" id="PS00154">
    <property type="entry name" value="ATPASE_E1_E2"/>
    <property type="match status" value="1"/>
</dbReference>
<comment type="similarity">
    <text evidence="2 12">Belongs to the cation transport ATPase (P-type) (TC 3.A.3) family. Type IV subfamily.</text>
</comment>
<dbReference type="NCBIfam" id="TIGR01494">
    <property type="entry name" value="ATPase_P-type"/>
    <property type="match status" value="1"/>
</dbReference>
<evidence type="ECO:0000256" key="6">
    <source>
        <dbReference type="ARBA" id="ARBA00022840"/>
    </source>
</evidence>
<comment type="subcellular location">
    <subcellularLocation>
        <location evidence="1 12">Membrane</location>
        <topology evidence="1 12">Multi-pass membrane protein</topology>
    </subcellularLocation>
</comment>
<evidence type="ECO:0000313" key="16">
    <source>
        <dbReference type="Proteomes" id="UP001652625"/>
    </source>
</evidence>
<feature type="domain" description="P-type ATPase N-terminal" evidence="14">
    <location>
        <begin position="25"/>
        <end position="85"/>
    </location>
</feature>
<dbReference type="PRINTS" id="PR00119">
    <property type="entry name" value="CATATPASE"/>
</dbReference>
<dbReference type="InterPro" id="IPR044492">
    <property type="entry name" value="P_typ_ATPase_HD_dom"/>
</dbReference>
<dbReference type="InterPro" id="IPR008250">
    <property type="entry name" value="ATPase_P-typ_transduc_dom_A_sf"/>
</dbReference>
<dbReference type="InterPro" id="IPR032631">
    <property type="entry name" value="P-type_ATPase_N"/>
</dbReference>
<dbReference type="Pfam" id="PF16209">
    <property type="entry name" value="PhoLip_ATPase_N"/>
    <property type="match status" value="1"/>
</dbReference>
<dbReference type="InterPro" id="IPR006539">
    <property type="entry name" value="P-type_ATPase_IV"/>
</dbReference>
<dbReference type="Pfam" id="PF13246">
    <property type="entry name" value="Cation_ATPase"/>
    <property type="match status" value="1"/>
</dbReference>
<keyword evidence="8 12" id="KW-1278">Translocase</keyword>
<dbReference type="InterPro" id="IPR032630">
    <property type="entry name" value="P_typ_ATPase_c"/>
</dbReference>
<feature type="transmembrane region" description="Helical" evidence="12">
    <location>
        <begin position="280"/>
        <end position="303"/>
    </location>
</feature>
<dbReference type="SUPFAM" id="SSF81660">
    <property type="entry name" value="Metal cation-transporting ATPase, ATP-binding domain N"/>
    <property type="match status" value="1"/>
</dbReference>
<dbReference type="InterPro" id="IPR018303">
    <property type="entry name" value="ATPase_P-typ_P_site"/>
</dbReference>
<sequence length="1188" mass="134814">MVSKKIFCQKGTKAKANEDRHVSAHNAEHNSIYCSNFIKTSKYNIVTFLPLNLFEQFRKAANLYFLFQIIIMSIPKITALNPASTAVPLALVLLATMIKDGFDDYGRHKSDSQINNKIANVLEPDGLKKKKWQDISTGDIIKVEDDESIPADVLLISTQNPSGLCFIETADLDGETNLKVRQPLSETNELFVNDVAIQSFNGEVKCEPPNNRLERFTGNLIWNGVTYSLDNGNVVLRGCVLRNTPWIYGIVLYAGHDSKLMMNSGKTVFKRTKLDRMTNLLVIWIALLLALICSFCSLMSYFMEKKIGKNFQTFLPWEEFYKNSPALIALINWPGFVMVLNTLIPISLYISVELIRLGQSLLISNDIELYDEGTDTPAIARNTTLTEELGQIEYIFSDKTGTLTQNIMEFKECSINGKMYGHVENSNGSSLDKVDGIDFSFNKYADLSFQFYDQSLIDEIKKKDEHCMEFFRVLALCHTVMVEEKIEEKDPPKNGFDVTAIEYQAQSPDEGALVAASRNFGFIFKSRTPNSILIETPAGEETYELICILDFDNVRKRMSVIVRKNNIITLYCKGADTVLYELLSRESEPIKSPTLEQLDVFASEGLRTLVLAFRILTEEELTEWQALYKKASTAMEAREEKLMQAFEMIEKNLTLIGATAIEDKLQDHVPETIANLAEANIKIWVLTGDKQETAINIGYSSMLLTDNLIDVFIINTEENEIDKQMKGFLEKINEFSTLNHNDIKSPKVGIIADHDDHYVQEMTEENCEKEGFGLVISGKYLAYALLPKHEMTFLELAKLCKAVICCRVTPLQKALVVELVKKNVKATTLAIGDGANDVSMIKAAHIGVGISGKEGRQAVLAADYSFAQFRFLERLLMVHGRWSYWRMSKFLGYFFYKNFAFTLVQFWYSFFNGFTAMTLYDTWFLSVYNVCFTSLPVLALGIFDQDVSAASSLRYPRLYIPGQSNTLFNVKSFIVKLFHGVFTSLALYFILYGIYHDRVSSTGKPESIYDELSVAIGAILVIIVNLQMAFDTCHWTWINHFFIWGSIVFYFLYTFATYSSVAFNKLPSTFPSVGAAENTFGSGVFWAALLLTSIVCILPVLGYRWCKQKLYPTFTEYVRRGLWKESRPKRHLRGKHHSSRSRPPSTRSGFAFSQRARLGEMIMSGKWLPKIKTKSKQSFDLPQISKDI</sequence>
<evidence type="ECO:0000256" key="13">
    <source>
        <dbReference type="SAM" id="MobiDB-lite"/>
    </source>
</evidence>
<feature type="transmembrane region" description="Helical" evidence="12">
    <location>
        <begin position="1083"/>
        <end position="1103"/>
    </location>
</feature>
<evidence type="ECO:0000256" key="3">
    <source>
        <dbReference type="ARBA" id="ARBA00022692"/>
    </source>
</evidence>
<dbReference type="InterPro" id="IPR023214">
    <property type="entry name" value="HAD_sf"/>
</dbReference>
<evidence type="ECO:0000256" key="9">
    <source>
        <dbReference type="ARBA" id="ARBA00022989"/>
    </source>
</evidence>
<dbReference type="PANTHER" id="PTHR24092">
    <property type="entry name" value="PROBABLE PHOSPHOLIPID-TRANSPORTING ATPASE"/>
    <property type="match status" value="1"/>
</dbReference>
<dbReference type="EC" id="7.6.2.1" evidence="12"/>
<protein>
    <recommendedName>
        <fullName evidence="12">Phospholipid-transporting ATPase</fullName>
        <ecNumber evidence="12">7.6.2.1</ecNumber>
    </recommendedName>
</protein>
<dbReference type="PANTHER" id="PTHR24092:SF190">
    <property type="entry name" value="PHOSPHOLIPID-TRANSPORTING ATPASE"/>
    <property type="match status" value="1"/>
</dbReference>
<keyword evidence="9 12" id="KW-1133">Transmembrane helix</keyword>
<dbReference type="GeneID" id="100207937"/>
<feature type="transmembrane region" description="Helical" evidence="12">
    <location>
        <begin position="973"/>
        <end position="992"/>
    </location>
</feature>
<name>A0ABM4DE70_HYDVU</name>
<dbReference type="NCBIfam" id="TIGR01652">
    <property type="entry name" value="ATPase-Plipid"/>
    <property type="match status" value="1"/>
</dbReference>
<reference evidence="17" key="1">
    <citation type="submission" date="2025-08" db="UniProtKB">
        <authorList>
            <consortium name="RefSeq"/>
        </authorList>
    </citation>
    <scope>IDENTIFICATION</scope>
</reference>
<proteinExistence type="inferred from homology"/>
<evidence type="ECO:0000313" key="17">
    <source>
        <dbReference type="RefSeq" id="XP_065672696.1"/>
    </source>
</evidence>
<keyword evidence="10 12" id="KW-0472">Membrane</keyword>
<evidence type="ECO:0000256" key="1">
    <source>
        <dbReference type="ARBA" id="ARBA00004141"/>
    </source>
</evidence>
<dbReference type="Gene3D" id="2.70.150.10">
    <property type="entry name" value="Calcium-transporting ATPase, cytoplasmic transduction domain A"/>
    <property type="match status" value="1"/>
</dbReference>
<feature type="domain" description="P-type ATPase C-terminal" evidence="15">
    <location>
        <begin position="859"/>
        <end position="1113"/>
    </location>
</feature>
<evidence type="ECO:0000259" key="15">
    <source>
        <dbReference type="Pfam" id="PF16212"/>
    </source>
</evidence>
<keyword evidence="6 12" id="KW-0067">ATP-binding</keyword>
<evidence type="ECO:0000256" key="11">
    <source>
        <dbReference type="ARBA" id="ARBA00034036"/>
    </source>
</evidence>
<feature type="region of interest" description="Disordered" evidence="13">
    <location>
        <begin position="1128"/>
        <end position="1149"/>
    </location>
</feature>
<dbReference type="SFLD" id="SFLDG00002">
    <property type="entry name" value="C1.7:_P-type_atpase_like"/>
    <property type="match status" value="1"/>
</dbReference>
<accession>A0ABM4DE70</accession>
<evidence type="ECO:0000259" key="14">
    <source>
        <dbReference type="Pfam" id="PF16209"/>
    </source>
</evidence>
<evidence type="ECO:0000256" key="4">
    <source>
        <dbReference type="ARBA" id="ARBA00022723"/>
    </source>
</evidence>
<keyword evidence="16" id="KW-1185">Reference proteome</keyword>
<organism evidence="16 17">
    <name type="scientific">Hydra vulgaris</name>
    <name type="common">Hydra</name>
    <name type="synonym">Hydra attenuata</name>
    <dbReference type="NCBI Taxonomy" id="6087"/>
    <lineage>
        <taxon>Eukaryota</taxon>
        <taxon>Metazoa</taxon>
        <taxon>Cnidaria</taxon>
        <taxon>Hydrozoa</taxon>
        <taxon>Hydroidolina</taxon>
        <taxon>Anthoathecata</taxon>
        <taxon>Aplanulata</taxon>
        <taxon>Hydridae</taxon>
        <taxon>Hydra</taxon>
    </lineage>
</organism>
<evidence type="ECO:0000256" key="10">
    <source>
        <dbReference type="ARBA" id="ARBA00023136"/>
    </source>
</evidence>
<dbReference type="SFLD" id="SFLDS00003">
    <property type="entry name" value="Haloacid_Dehalogenase"/>
    <property type="match status" value="1"/>
</dbReference>
<evidence type="ECO:0000256" key="12">
    <source>
        <dbReference type="RuleBase" id="RU362033"/>
    </source>
</evidence>
<evidence type="ECO:0000256" key="5">
    <source>
        <dbReference type="ARBA" id="ARBA00022741"/>
    </source>
</evidence>
<dbReference type="RefSeq" id="XP_065672696.1">
    <property type="nucleotide sequence ID" value="XM_065816624.1"/>
</dbReference>
<gene>
    <name evidence="17" type="primary">LOC100207937</name>
</gene>
<feature type="transmembrane region" description="Helical" evidence="12">
    <location>
        <begin position="890"/>
        <end position="911"/>
    </location>
</feature>
<keyword evidence="7 12" id="KW-0460">Magnesium</keyword>
<dbReference type="Proteomes" id="UP001652625">
    <property type="component" value="Chromosome 13"/>
</dbReference>